<dbReference type="AlphaFoldDB" id="I0WK93"/>
<organism evidence="2 3">
    <name type="scientific">Imtechella halotolerans K1</name>
    <dbReference type="NCBI Taxonomy" id="946077"/>
    <lineage>
        <taxon>Bacteria</taxon>
        <taxon>Pseudomonadati</taxon>
        <taxon>Bacteroidota</taxon>
        <taxon>Flavobacteriia</taxon>
        <taxon>Flavobacteriales</taxon>
        <taxon>Flavobacteriaceae</taxon>
        <taxon>Imtechella</taxon>
    </lineage>
</organism>
<name>I0WK93_9FLAO</name>
<feature type="transmembrane region" description="Helical" evidence="1">
    <location>
        <begin position="125"/>
        <end position="148"/>
    </location>
</feature>
<dbReference type="STRING" id="946077.W5A_02260"/>
<comment type="caution">
    <text evidence="2">The sequence shown here is derived from an EMBL/GenBank/DDBJ whole genome shotgun (WGS) entry which is preliminary data.</text>
</comment>
<evidence type="ECO:0000313" key="3">
    <source>
        <dbReference type="Proteomes" id="UP000005938"/>
    </source>
</evidence>
<feature type="transmembrane region" description="Helical" evidence="1">
    <location>
        <begin position="281"/>
        <end position="310"/>
    </location>
</feature>
<dbReference type="EMBL" id="AJJU01000002">
    <property type="protein sequence ID" value="EID76809.1"/>
    <property type="molecule type" value="Genomic_DNA"/>
</dbReference>
<keyword evidence="1" id="KW-0472">Membrane</keyword>
<sequence>MSLGDFSIPQAKELFQEMGSLSAKNYSNYPPVNQLFFFITTIFSSKSILGSVLILRIIIILADLGLFYLGRKLLSYFSLPKRSIYLYFLNPLILIELTGNLHFEGIMLLFMIWSIYFLILKKYTFSAIAITISIGIKLLPLLLLPLFIPFFLQNKDGKFSIEWKYSKRLLTYICVCILTALPFFIIFSDINFVTNYKQTIALWFTHFEFNGSIYNIVKWIGKLHLGYNPIRIIGKFSPLIICITLLVITFYKKPKNIAQWINTALLLLTSYFFLSTTVHPWYIATLVGIGIFSNYTYPFIWSALITLSYYTYSQPDFKESTLILALEYGIVYGVFIWEIFYKKSPHRLEAK</sequence>
<gene>
    <name evidence="2" type="ORF">W5A_02260</name>
</gene>
<feature type="transmembrane region" description="Helical" evidence="1">
    <location>
        <begin position="257"/>
        <end position="274"/>
    </location>
</feature>
<dbReference type="PATRIC" id="fig|946077.3.peg.461"/>
<feature type="transmembrane region" description="Helical" evidence="1">
    <location>
        <begin position="232"/>
        <end position="251"/>
    </location>
</feature>
<feature type="transmembrane region" description="Helical" evidence="1">
    <location>
        <begin position="169"/>
        <end position="188"/>
    </location>
</feature>
<evidence type="ECO:0000313" key="2">
    <source>
        <dbReference type="EMBL" id="EID76809.1"/>
    </source>
</evidence>
<keyword evidence="3" id="KW-1185">Reference proteome</keyword>
<proteinExistence type="predicted"/>
<keyword evidence="1" id="KW-0812">Transmembrane</keyword>
<dbReference type="eggNOG" id="COG2226">
    <property type="taxonomic scope" value="Bacteria"/>
</dbReference>
<feature type="transmembrane region" description="Helical" evidence="1">
    <location>
        <begin position="48"/>
        <end position="70"/>
    </location>
</feature>
<accession>I0WK93</accession>
<evidence type="ECO:0008006" key="4">
    <source>
        <dbReference type="Google" id="ProtNLM"/>
    </source>
</evidence>
<dbReference type="Pfam" id="PF26314">
    <property type="entry name" value="MptA_B_family"/>
    <property type="match status" value="1"/>
</dbReference>
<reference evidence="2 3" key="1">
    <citation type="journal article" date="2012" name="J. Bacteriol.">
        <title>Genome Sequence of the Halotolerant Bacterium Imtechella halotolerans K1T.</title>
        <authorList>
            <person name="Kumar S."/>
            <person name="Vikram S."/>
            <person name="Subramanian S."/>
            <person name="Raghava G.P."/>
            <person name="Pinnaka A.K."/>
        </authorList>
    </citation>
    <scope>NUCLEOTIDE SEQUENCE [LARGE SCALE GENOMIC DNA]</scope>
    <source>
        <strain evidence="2 3">K1</strain>
    </source>
</reference>
<evidence type="ECO:0000256" key="1">
    <source>
        <dbReference type="SAM" id="Phobius"/>
    </source>
</evidence>
<keyword evidence="1" id="KW-1133">Transmembrane helix</keyword>
<dbReference type="Proteomes" id="UP000005938">
    <property type="component" value="Unassembled WGS sequence"/>
</dbReference>
<protein>
    <recommendedName>
        <fullName evidence="4">Mannosyltransferase</fullName>
    </recommendedName>
</protein>
<feature type="transmembrane region" description="Helical" evidence="1">
    <location>
        <begin position="91"/>
        <end position="119"/>
    </location>
</feature>
<feature type="transmembrane region" description="Helical" evidence="1">
    <location>
        <begin position="322"/>
        <end position="341"/>
    </location>
</feature>